<evidence type="ECO:0000313" key="3">
    <source>
        <dbReference type="Proteomes" id="UP000694380"/>
    </source>
</evidence>
<protein>
    <submittedName>
        <fullName evidence="2">Early endosome antigen 1</fullName>
    </submittedName>
</protein>
<sequence>MLRRILQRTPGRVGSQSSDSDSSAAPGNAVDVNNESTSEGFICPMCMKSHGSAEELFKHYEVVHGSGIDSSHGGDEHPSPKRKKELPFLHNCYWDRLRAILGIDRSKAAGHKIAGQDMHQNRIAHSPGHWRSSFHTLIWRLLLTDSSPVGMGS</sequence>
<keyword evidence="3" id="KW-1185">Reference proteome</keyword>
<accession>A0A8C3IUX3</accession>
<evidence type="ECO:0000313" key="2">
    <source>
        <dbReference type="Ensembl" id="ENSCPBP00000039151.1"/>
    </source>
</evidence>
<gene>
    <name evidence="2" type="primary">EEA1</name>
</gene>
<feature type="region of interest" description="Disordered" evidence="1">
    <location>
        <begin position="1"/>
        <end position="31"/>
    </location>
</feature>
<dbReference type="Ensembl" id="ENSCPBT00000045885.1">
    <property type="protein sequence ID" value="ENSCPBP00000039151.1"/>
    <property type="gene ID" value="ENSCPBG00000026976.1"/>
</dbReference>
<reference evidence="2" key="1">
    <citation type="submission" date="2025-08" db="UniProtKB">
        <authorList>
            <consortium name="Ensembl"/>
        </authorList>
    </citation>
    <scope>IDENTIFICATION</scope>
</reference>
<evidence type="ECO:0000256" key="1">
    <source>
        <dbReference type="SAM" id="MobiDB-lite"/>
    </source>
</evidence>
<name>A0A8C3IUX3_CHRPI</name>
<reference evidence="2" key="2">
    <citation type="submission" date="2025-09" db="UniProtKB">
        <authorList>
            <consortium name="Ensembl"/>
        </authorList>
    </citation>
    <scope>IDENTIFICATION</scope>
</reference>
<dbReference type="Proteomes" id="UP000694380">
    <property type="component" value="Unplaced"/>
</dbReference>
<dbReference type="AlphaFoldDB" id="A0A8C3IUX3"/>
<proteinExistence type="predicted"/>
<organism evidence="2 3">
    <name type="scientific">Chrysemys picta bellii</name>
    <name type="common">Western painted turtle</name>
    <name type="synonym">Emys bellii</name>
    <dbReference type="NCBI Taxonomy" id="8478"/>
    <lineage>
        <taxon>Eukaryota</taxon>
        <taxon>Metazoa</taxon>
        <taxon>Chordata</taxon>
        <taxon>Craniata</taxon>
        <taxon>Vertebrata</taxon>
        <taxon>Euteleostomi</taxon>
        <taxon>Archelosauria</taxon>
        <taxon>Testudinata</taxon>
        <taxon>Testudines</taxon>
        <taxon>Cryptodira</taxon>
        <taxon>Durocryptodira</taxon>
        <taxon>Testudinoidea</taxon>
        <taxon>Emydidae</taxon>
        <taxon>Chrysemys</taxon>
    </lineage>
</organism>
<dbReference type="GeneTree" id="ENSGT00940000156910"/>